<dbReference type="Proteomes" id="UP000332933">
    <property type="component" value="Unassembled WGS sequence"/>
</dbReference>
<reference evidence="2 3" key="1">
    <citation type="submission" date="2019-03" db="EMBL/GenBank/DDBJ databases">
        <authorList>
            <person name="Gaulin E."/>
            <person name="Dumas B."/>
        </authorList>
    </citation>
    <scope>NUCLEOTIDE SEQUENCE [LARGE SCALE GENOMIC DNA]</scope>
    <source>
        <strain evidence="2">CBS 568.67</strain>
    </source>
</reference>
<name>A0A485K7X7_9STRA</name>
<evidence type="ECO:0000313" key="1">
    <source>
        <dbReference type="EMBL" id="KAF0720215.1"/>
    </source>
</evidence>
<sequence>MSKTVALISDDVPAPITTVTFYSVEDAAAAAVAKDHLQSRLDTIVQLNPWLTGRIVTGAGSHLMLSFDPTANAKIVIEDASMPSLSAAADYKTTMTSLAPLEVLKDKALINNAAAPVFRATWITIAESSSYALVVSLSHAIGDGFTYYRIYGMLSASTDAAPLTILESATTYAKIKDQAYGDTTAFLNSLAFKGHLVKNMGFGTKPTAVVRSFNPEWLASAKKTPANGVPYLSTNDVVTSWFFAKMGAKIGLMDINFRGRVAGVDKSMAGNYEFFWAYQPEDFASPSLIRESLAKGKRARSGNFPWMSIGSTAYISSWASLYEPLVVPGLAMTEHLPCVHHYEGTPFTDFGVVFQRTPADVGIVIFSRNPVAADAAFKAAP</sequence>
<accession>A0A485K7X7</accession>
<dbReference type="EMBL" id="CAADRA010000024">
    <property type="protein sequence ID" value="VFT77709.1"/>
    <property type="molecule type" value="Genomic_DNA"/>
</dbReference>
<protein>
    <submittedName>
        <fullName evidence="2">Aste57867_484 protein</fullName>
    </submittedName>
</protein>
<proteinExistence type="predicted"/>
<keyword evidence="3" id="KW-1185">Reference proteome</keyword>
<dbReference type="AlphaFoldDB" id="A0A485K7X7"/>
<evidence type="ECO:0000313" key="2">
    <source>
        <dbReference type="EMBL" id="VFT77709.1"/>
    </source>
</evidence>
<dbReference type="Gene3D" id="3.30.559.10">
    <property type="entry name" value="Chloramphenicol acetyltransferase-like domain"/>
    <property type="match status" value="1"/>
</dbReference>
<organism evidence="2 3">
    <name type="scientific">Aphanomyces stellatus</name>
    <dbReference type="NCBI Taxonomy" id="120398"/>
    <lineage>
        <taxon>Eukaryota</taxon>
        <taxon>Sar</taxon>
        <taxon>Stramenopiles</taxon>
        <taxon>Oomycota</taxon>
        <taxon>Saprolegniomycetes</taxon>
        <taxon>Saprolegniales</taxon>
        <taxon>Verrucalvaceae</taxon>
        <taxon>Aphanomyces</taxon>
    </lineage>
</organism>
<evidence type="ECO:0000313" key="3">
    <source>
        <dbReference type="Proteomes" id="UP000332933"/>
    </source>
</evidence>
<dbReference type="SUPFAM" id="SSF52777">
    <property type="entry name" value="CoA-dependent acyltransferases"/>
    <property type="match status" value="1"/>
</dbReference>
<gene>
    <name evidence="2" type="primary">Aste57867_484</name>
    <name evidence="1" type="ORF">As57867_000483</name>
    <name evidence="2" type="ORF">ASTE57867_484</name>
</gene>
<dbReference type="InterPro" id="IPR023213">
    <property type="entry name" value="CAT-like_dom_sf"/>
</dbReference>
<dbReference type="OrthoDB" id="75860at2759"/>
<reference evidence="1" key="2">
    <citation type="submission" date="2019-06" db="EMBL/GenBank/DDBJ databases">
        <title>Genomics analysis of Aphanomyces spp. identifies a new class of oomycete effector associated with host adaptation.</title>
        <authorList>
            <person name="Gaulin E."/>
        </authorList>
    </citation>
    <scope>NUCLEOTIDE SEQUENCE</scope>
    <source>
        <strain evidence="1">CBS 578.67</strain>
    </source>
</reference>
<dbReference type="EMBL" id="VJMH01000024">
    <property type="protein sequence ID" value="KAF0720215.1"/>
    <property type="molecule type" value="Genomic_DNA"/>
</dbReference>